<dbReference type="Pfam" id="PF09678">
    <property type="entry name" value="Caa3_CtaG"/>
    <property type="match status" value="1"/>
</dbReference>
<reference evidence="9" key="1">
    <citation type="journal article" date="2019" name="Int. J. Syst. Evol. Microbiol.">
        <title>The Global Catalogue of Microorganisms (GCM) 10K type strain sequencing project: providing services to taxonomists for standard genome sequencing and annotation.</title>
        <authorList>
            <consortium name="The Broad Institute Genomics Platform"/>
            <consortium name="The Broad Institute Genome Sequencing Center for Infectious Disease"/>
            <person name="Wu L."/>
            <person name="Ma J."/>
        </authorList>
    </citation>
    <scope>NUCLEOTIDE SEQUENCE [LARGE SCALE GENOMIC DNA]</scope>
    <source>
        <strain evidence="9">CGMCC 4.7241</strain>
    </source>
</reference>
<sequence>MSADARDGDRSTTATASGRTLMVVAAVVLGALLVLVLALIIGDGRPKASPVGVPDPGPLTGWGLPISRLAMDLCAIGALGSLLYAVVLAPSRKEELEGTAAKATRVAANFAWGWLAATIVLLLLTVSDFMAAPIGSTGFTTAITSVVVQTSQGRGLGLVAILVLVVASSARGIKTLNGAGLLLVLALAALLPPALTGHSADAANHDIATSSLLVHIVAATVWVGGLLAVIVFARKAADVLQTAAKRFSALALWCFIATGASGVVNAWVRLDAIPQLWESRYGWLVIGKSLALIGLGAFGFWHRRRTLVDLEAAKAGAFRRLAVVEVAVMAGAVALAVALARTPTPVPEERSISWSPGEAIIGRDLPPVTFDRILTLWRLDIVVLGIAATVLVLYFVGVVRLVRRGDKWPVGRSIALVAAVLLGTVVLTGGVATYAPALFSAHMVQHMTLTMLVPILLAMSAPITLALRALPPSGRSGGRGPREWILVLLHSRVARVLTHPVVALSLYILTLYGFYFSPLFETAMRSHAAHLVMHAHFLLVGSLYFWPIIGLDPMPRRLPPLGRMLMLFASIPFHAFFGVIVMSSSTLIGGDWYRALALPWANPVADQNLGGGIAWAAAEIPTLIVLGVVFFQWLRSDERAAARADRHGAADLAAYNARLAAIAEHDRRAANG</sequence>
<feature type="domain" description="Copper resistance protein D" evidence="7">
    <location>
        <begin position="243"/>
        <end position="339"/>
    </location>
</feature>
<gene>
    <name evidence="8" type="ORF">ACFOUW_32020</name>
</gene>
<comment type="caution">
    <text evidence="8">The sequence shown here is derived from an EMBL/GenBank/DDBJ whole genome shotgun (WGS) entry which is preliminary data.</text>
</comment>
<feature type="transmembrane region" description="Helical" evidence="6">
    <location>
        <begin position="212"/>
        <end position="234"/>
    </location>
</feature>
<keyword evidence="2" id="KW-1003">Cell membrane</keyword>
<organism evidence="8 9">
    <name type="scientific">Tenggerimyces flavus</name>
    <dbReference type="NCBI Taxonomy" id="1708749"/>
    <lineage>
        <taxon>Bacteria</taxon>
        <taxon>Bacillati</taxon>
        <taxon>Actinomycetota</taxon>
        <taxon>Actinomycetes</taxon>
        <taxon>Propionibacteriales</taxon>
        <taxon>Nocardioidaceae</taxon>
        <taxon>Tenggerimyces</taxon>
    </lineage>
</organism>
<feature type="transmembrane region" description="Helical" evidence="6">
    <location>
        <begin position="527"/>
        <end position="546"/>
    </location>
</feature>
<evidence type="ECO:0000256" key="4">
    <source>
        <dbReference type="ARBA" id="ARBA00022989"/>
    </source>
</evidence>
<feature type="transmembrane region" description="Helical" evidence="6">
    <location>
        <begin position="567"/>
        <end position="593"/>
    </location>
</feature>
<evidence type="ECO:0000256" key="6">
    <source>
        <dbReference type="SAM" id="Phobius"/>
    </source>
</evidence>
<dbReference type="Proteomes" id="UP001595699">
    <property type="component" value="Unassembled WGS sequence"/>
</dbReference>
<accession>A0ABV7YKM7</accession>
<evidence type="ECO:0000259" key="7">
    <source>
        <dbReference type="Pfam" id="PF05425"/>
    </source>
</evidence>
<dbReference type="EMBL" id="JBHRZH010000039">
    <property type="protein sequence ID" value="MFC3765498.1"/>
    <property type="molecule type" value="Genomic_DNA"/>
</dbReference>
<dbReference type="Pfam" id="PF05425">
    <property type="entry name" value="CopD"/>
    <property type="match status" value="1"/>
</dbReference>
<protein>
    <submittedName>
        <fullName evidence="8">Cytochrome c oxidase assembly protein</fullName>
    </submittedName>
</protein>
<keyword evidence="4 6" id="KW-1133">Transmembrane helix</keyword>
<feature type="transmembrane region" description="Helical" evidence="6">
    <location>
        <begin position="492"/>
        <end position="515"/>
    </location>
</feature>
<comment type="subcellular location">
    <subcellularLocation>
        <location evidence="1">Cell membrane</location>
        <topology evidence="1">Multi-pass membrane protein</topology>
    </subcellularLocation>
</comment>
<evidence type="ECO:0000256" key="1">
    <source>
        <dbReference type="ARBA" id="ARBA00004651"/>
    </source>
</evidence>
<feature type="transmembrane region" description="Helical" evidence="6">
    <location>
        <begin position="414"/>
        <end position="439"/>
    </location>
</feature>
<dbReference type="InterPro" id="IPR008457">
    <property type="entry name" value="Cu-R_CopD_dom"/>
</dbReference>
<dbReference type="PANTHER" id="PTHR34820:SF4">
    <property type="entry name" value="INNER MEMBRANE PROTEIN YEBZ"/>
    <property type="match status" value="1"/>
</dbReference>
<feature type="transmembrane region" description="Helical" evidence="6">
    <location>
        <begin position="21"/>
        <end position="42"/>
    </location>
</feature>
<evidence type="ECO:0000256" key="5">
    <source>
        <dbReference type="ARBA" id="ARBA00023136"/>
    </source>
</evidence>
<evidence type="ECO:0000256" key="3">
    <source>
        <dbReference type="ARBA" id="ARBA00022692"/>
    </source>
</evidence>
<feature type="transmembrane region" description="Helical" evidence="6">
    <location>
        <begin position="110"/>
        <end position="135"/>
    </location>
</feature>
<feature type="transmembrane region" description="Helical" evidence="6">
    <location>
        <begin position="155"/>
        <end position="173"/>
    </location>
</feature>
<keyword evidence="3 6" id="KW-0812">Transmembrane</keyword>
<name>A0ABV7YKM7_9ACTN</name>
<dbReference type="InterPro" id="IPR019108">
    <property type="entry name" value="Caa3_assmbl_CtaG-rel"/>
</dbReference>
<proteinExistence type="predicted"/>
<feature type="transmembrane region" description="Helical" evidence="6">
    <location>
        <begin position="280"/>
        <end position="301"/>
    </location>
</feature>
<feature type="transmembrane region" description="Helical" evidence="6">
    <location>
        <begin position="180"/>
        <end position="200"/>
    </location>
</feature>
<feature type="transmembrane region" description="Helical" evidence="6">
    <location>
        <begin position="451"/>
        <end position="471"/>
    </location>
</feature>
<feature type="transmembrane region" description="Helical" evidence="6">
    <location>
        <begin position="246"/>
        <end position="268"/>
    </location>
</feature>
<keyword evidence="5 6" id="KW-0472">Membrane</keyword>
<keyword evidence="9" id="KW-1185">Reference proteome</keyword>
<dbReference type="PANTHER" id="PTHR34820">
    <property type="entry name" value="INNER MEMBRANE PROTEIN YEBZ"/>
    <property type="match status" value="1"/>
</dbReference>
<feature type="transmembrane region" description="Helical" evidence="6">
    <location>
        <begin position="321"/>
        <end position="340"/>
    </location>
</feature>
<evidence type="ECO:0000256" key="2">
    <source>
        <dbReference type="ARBA" id="ARBA00022475"/>
    </source>
</evidence>
<feature type="transmembrane region" description="Helical" evidence="6">
    <location>
        <begin position="62"/>
        <end position="89"/>
    </location>
</feature>
<evidence type="ECO:0000313" key="8">
    <source>
        <dbReference type="EMBL" id="MFC3765498.1"/>
    </source>
</evidence>
<feature type="transmembrane region" description="Helical" evidence="6">
    <location>
        <begin position="613"/>
        <end position="634"/>
    </location>
</feature>
<dbReference type="RefSeq" id="WP_205119532.1">
    <property type="nucleotide sequence ID" value="NZ_JAFBCM010000001.1"/>
</dbReference>
<dbReference type="InterPro" id="IPR032694">
    <property type="entry name" value="CopC/D"/>
</dbReference>
<feature type="transmembrane region" description="Helical" evidence="6">
    <location>
        <begin position="381"/>
        <end position="402"/>
    </location>
</feature>
<evidence type="ECO:0000313" key="9">
    <source>
        <dbReference type="Proteomes" id="UP001595699"/>
    </source>
</evidence>